<dbReference type="AlphaFoldDB" id="A0A080ZPK1"/>
<dbReference type="Proteomes" id="UP000028582">
    <property type="component" value="Unassembled WGS sequence"/>
</dbReference>
<protein>
    <recommendedName>
        <fullName evidence="2">HAT C-terminal dimerisation domain-containing protein</fullName>
    </recommendedName>
</protein>
<evidence type="ECO:0000313" key="3">
    <source>
        <dbReference type="EMBL" id="ETO68562.1"/>
    </source>
</evidence>
<dbReference type="InterPro" id="IPR008906">
    <property type="entry name" value="HATC_C_dom"/>
</dbReference>
<dbReference type="GO" id="GO:0046983">
    <property type="term" value="F:protein dimerization activity"/>
    <property type="evidence" value="ECO:0007669"/>
    <property type="project" value="InterPro"/>
</dbReference>
<comment type="caution">
    <text evidence="3">The sequence shown here is derived from an EMBL/GenBank/DDBJ whole genome shotgun (WGS) entry which is preliminary data.</text>
</comment>
<reference evidence="3 4" key="1">
    <citation type="submission" date="2013-11" db="EMBL/GenBank/DDBJ databases">
        <title>The Genome Sequence of Phytophthora parasitica P1976.</title>
        <authorList>
            <consortium name="The Broad Institute Genomics Platform"/>
            <person name="Russ C."/>
            <person name="Tyler B."/>
            <person name="Panabieres F."/>
            <person name="Shan W."/>
            <person name="Tripathy S."/>
            <person name="Grunwald N."/>
            <person name="Machado M."/>
            <person name="Johnson C.S."/>
            <person name="Walker B."/>
            <person name="Young S."/>
            <person name="Zeng Q."/>
            <person name="Gargeya S."/>
            <person name="Fitzgerald M."/>
            <person name="Haas B."/>
            <person name="Abouelleil A."/>
            <person name="Allen A.W."/>
            <person name="Alvarado L."/>
            <person name="Arachchi H.M."/>
            <person name="Berlin A.M."/>
            <person name="Chapman S.B."/>
            <person name="Gainer-Dewar J."/>
            <person name="Goldberg J."/>
            <person name="Griggs A."/>
            <person name="Gujja S."/>
            <person name="Hansen M."/>
            <person name="Howarth C."/>
            <person name="Imamovic A."/>
            <person name="Ireland A."/>
            <person name="Larimer J."/>
            <person name="McCowan C."/>
            <person name="Murphy C."/>
            <person name="Pearson M."/>
            <person name="Poon T.W."/>
            <person name="Priest M."/>
            <person name="Roberts A."/>
            <person name="Saif S."/>
            <person name="Shea T."/>
            <person name="Sisk P."/>
            <person name="Sykes S."/>
            <person name="Wortman J."/>
            <person name="Nusbaum C."/>
            <person name="Birren B."/>
        </authorList>
    </citation>
    <scope>NUCLEOTIDE SEQUENCE [LARGE SCALE GENOMIC DNA]</scope>
    <source>
        <strain evidence="3 4">P1976</strain>
    </source>
</reference>
<evidence type="ECO:0000259" key="2">
    <source>
        <dbReference type="Pfam" id="PF05699"/>
    </source>
</evidence>
<evidence type="ECO:0000313" key="4">
    <source>
        <dbReference type="Proteomes" id="UP000028582"/>
    </source>
</evidence>
<organism evidence="3 4">
    <name type="scientific">Phytophthora nicotianae P1976</name>
    <dbReference type="NCBI Taxonomy" id="1317066"/>
    <lineage>
        <taxon>Eukaryota</taxon>
        <taxon>Sar</taxon>
        <taxon>Stramenopiles</taxon>
        <taxon>Oomycota</taxon>
        <taxon>Peronosporomycetes</taxon>
        <taxon>Peronosporales</taxon>
        <taxon>Peronosporaceae</taxon>
        <taxon>Phytophthora</taxon>
    </lineage>
</organism>
<feature type="region of interest" description="Disordered" evidence="1">
    <location>
        <begin position="305"/>
        <end position="341"/>
    </location>
</feature>
<dbReference type="EMBL" id="ANJA01002629">
    <property type="protein sequence ID" value="ETO68562.1"/>
    <property type="molecule type" value="Genomic_DNA"/>
</dbReference>
<dbReference type="InterPro" id="IPR012337">
    <property type="entry name" value="RNaseH-like_sf"/>
</dbReference>
<feature type="domain" description="HAT C-terminal dimerisation" evidence="2">
    <location>
        <begin position="214"/>
        <end position="287"/>
    </location>
</feature>
<name>A0A080ZPK1_PHYNI</name>
<accession>A0A080ZPK1</accession>
<gene>
    <name evidence="3" type="ORF">F444_14617</name>
</gene>
<feature type="compositionally biased region" description="Acidic residues" evidence="1">
    <location>
        <begin position="312"/>
        <end position="334"/>
    </location>
</feature>
<sequence length="341" mass="38859">MALSVPIPTRWCTVEKFIRSVSINQSIIRFTFADTQLLNRYNTKVQRPELERVLAIISDQERWNESDRALGLLSPINKNLTVCESDDPFLSSVYSEFVALKEHPSYVEPMSGVSAEERGTYADIQREIFDLVEIRREFIMSSSMRVAYLLDQTTDITKFGAANEAKEDSDLALAMRELVDMATGTATDPDIIKKYQAAVEAWACQRFTWAERKVALSAIPMSPSSFWKIHGRAAFPLLKPVADMMFAIPTSSASSERSWSIYDFIHSKRRNRLHALRVEKLVFVYFNIVSTRGEPIRVHLADDMYPDAHDGDMDEQNDNENEEMGDGEENDEIMQDMSGVE</sequence>
<dbReference type="Pfam" id="PF05699">
    <property type="entry name" value="Dimer_Tnp_hAT"/>
    <property type="match status" value="1"/>
</dbReference>
<dbReference type="OrthoDB" id="2017576at2759"/>
<proteinExistence type="predicted"/>
<dbReference type="SUPFAM" id="SSF53098">
    <property type="entry name" value="Ribonuclease H-like"/>
    <property type="match status" value="1"/>
</dbReference>
<evidence type="ECO:0000256" key="1">
    <source>
        <dbReference type="SAM" id="MobiDB-lite"/>
    </source>
</evidence>